<evidence type="ECO:0000259" key="8">
    <source>
        <dbReference type="Pfam" id="PF20684"/>
    </source>
</evidence>
<feature type="transmembrane region" description="Helical" evidence="7">
    <location>
        <begin position="6"/>
        <end position="27"/>
    </location>
</feature>
<dbReference type="VEuPathDB" id="FungiDB:F4678DRAFT_452727"/>
<feature type="compositionally biased region" description="Basic and acidic residues" evidence="6">
    <location>
        <begin position="329"/>
        <end position="338"/>
    </location>
</feature>
<dbReference type="GO" id="GO:0016020">
    <property type="term" value="C:membrane"/>
    <property type="evidence" value="ECO:0007669"/>
    <property type="project" value="UniProtKB-SubCell"/>
</dbReference>
<feature type="domain" description="Rhodopsin" evidence="8">
    <location>
        <begin position="23"/>
        <end position="274"/>
    </location>
</feature>
<gene>
    <name evidence="9" type="ORF">NPX13_g7860</name>
</gene>
<keyword evidence="4 7" id="KW-0472">Membrane</keyword>
<name>A0A9W8NA29_9PEZI</name>
<organism evidence="9 10">
    <name type="scientific">Xylaria arbuscula</name>
    <dbReference type="NCBI Taxonomy" id="114810"/>
    <lineage>
        <taxon>Eukaryota</taxon>
        <taxon>Fungi</taxon>
        <taxon>Dikarya</taxon>
        <taxon>Ascomycota</taxon>
        <taxon>Pezizomycotina</taxon>
        <taxon>Sordariomycetes</taxon>
        <taxon>Xylariomycetidae</taxon>
        <taxon>Xylariales</taxon>
        <taxon>Xylariaceae</taxon>
        <taxon>Xylaria</taxon>
    </lineage>
</organism>
<evidence type="ECO:0000256" key="5">
    <source>
        <dbReference type="ARBA" id="ARBA00038359"/>
    </source>
</evidence>
<dbReference type="PANTHER" id="PTHR33048">
    <property type="entry name" value="PTH11-LIKE INTEGRAL MEMBRANE PROTEIN (AFU_ORTHOLOGUE AFUA_5G11245)"/>
    <property type="match status" value="1"/>
</dbReference>
<comment type="subcellular location">
    <subcellularLocation>
        <location evidence="1">Membrane</location>
        <topology evidence="1">Multi-pass membrane protein</topology>
    </subcellularLocation>
</comment>
<proteinExistence type="inferred from homology"/>
<keyword evidence="10" id="KW-1185">Reference proteome</keyword>
<dbReference type="AlphaFoldDB" id="A0A9W8NA29"/>
<feature type="transmembrane region" description="Helical" evidence="7">
    <location>
        <begin position="218"/>
        <end position="238"/>
    </location>
</feature>
<sequence length="363" mass="39832">MDALPTFVAALVILILGWISVALRFYTRVFARQGLKWDDWLLLIAALAGTTVIALTVAANTIPAHQAAVVNPDGNNTTQNFDPDYVETSADIFYLQINLITAVIYYTINAAVKLSILYMYYRIFHAKTALRYQLFVTAGLVIGWWIGTTVAQIVNCIPISKYWTSNILDPRYCFNLNTFFVVGGSIEVFLDFLILTLPIRAVLALQLSWRRKAVISGIFLLGSFVIATGLVRVIVGYAPGSQRPSSSAELWTVVHSGVGVICASLPIFNPLLQRTLKSSFVTHTIKLFSGSSSSKEEVARREESQEVTIALGAMSDTAHSTTLNSTLNDIEHSPRKPDPVYNGWGEKAALLDSRGGLAPPRSD</sequence>
<accession>A0A9W8NA29</accession>
<evidence type="ECO:0000313" key="10">
    <source>
        <dbReference type="Proteomes" id="UP001148614"/>
    </source>
</evidence>
<evidence type="ECO:0000313" key="9">
    <source>
        <dbReference type="EMBL" id="KAJ3564394.1"/>
    </source>
</evidence>
<evidence type="ECO:0000256" key="7">
    <source>
        <dbReference type="SAM" id="Phobius"/>
    </source>
</evidence>
<evidence type="ECO:0000256" key="6">
    <source>
        <dbReference type="SAM" id="MobiDB-lite"/>
    </source>
</evidence>
<dbReference type="PANTHER" id="PTHR33048:SF47">
    <property type="entry name" value="INTEGRAL MEMBRANE PROTEIN-RELATED"/>
    <property type="match status" value="1"/>
</dbReference>
<dbReference type="InterPro" id="IPR052337">
    <property type="entry name" value="SAT4-like"/>
</dbReference>
<evidence type="ECO:0000256" key="4">
    <source>
        <dbReference type="ARBA" id="ARBA00023136"/>
    </source>
</evidence>
<dbReference type="EMBL" id="JANPWZ010001621">
    <property type="protein sequence ID" value="KAJ3564394.1"/>
    <property type="molecule type" value="Genomic_DNA"/>
</dbReference>
<feature type="region of interest" description="Disordered" evidence="6">
    <location>
        <begin position="322"/>
        <end position="345"/>
    </location>
</feature>
<feature type="transmembrane region" description="Helical" evidence="7">
    <location>
        <begin position="250"/>
        <end position="268"/>
    </location>
</feature>
<keyword evidence="3 7" id="KW-1133">Transmembrane helix</keyword>
<feature type="transmembrane region" description="Helical" evidence="7">
    <location>
        <begin position="93"/>
        <end position="120"/>
    </location>
</feature>
<dbReference type="Pfam" id="PF20684">
    <property type="entry name" value="Fung_rhodopsin"/>
    <property type="match status" value="1"/>
</dbReference>
<keyword evidence="2 7" id="KW-0812">Transmembrane</keyword>
<evidence type="ECO:0000256" key="1">
    <source>
        <dbReference type="ARBA" id="ARBA00004141"/>
    </source>
</evidence>
<evidence type="ECO:0000256" key="2">
    <source>
        <dbReference type="ARBA" id="ARBA00022692"/>
    </source>
</evidence>
<feature type="transmembrane region" description="Helical" evidence="7">
    <location>
        <begin position="132"/>
        <end position="154"/>
    </location>
</feature>
<comment type="caution">
    <text evidence="9">The sequence shown here is derived from an EMBL/GenBank/DDBJ whole genome shotgun (WGS) entry which is preliminary data.</text>
</comment>
<comment type="similarity">
    <text evidence="5">Belongs to the SAT4 family.</text>
</comment>
<feature type="transmembrane region" description="Helical" evidence="7">
    <location>
        <begin position="174"/>
        <end position="197"/>
    </location>
</feature>
<reference evidence="9" key="1">
    <citation type="submission" date="2022-07" db="EMBL/GenBank/DDBJ databases">
        <title>Genome Sequence of Xylaria arbuscula.</title>
        <authorList>
            <person name="Buettner E."/>
        </authorList>
    </citation>
    <scope>NUCLEOTIDE SEQUENCE</scope>
    <source>
        <strain evidence="9">VT107</strain>
    </source>
</reference>
<dbReference type="Proteomes" id="UP001148614">
    <property type="component" value="Unassembled WGS sequence"/>
</dbReference>
<feature type="transmembrane region" description="Helical" evidence="7">
    <location>
        <begin position="39"/>
        <end position="62"/>
    </location>
</feature>
<protein>
    <recommendedName>
        <fullName evidence="8">Rhodopsin domain-containing protein</fullName>
    </recommendedName>
</protein>
<evidence type="ECO:0000256" key="3">
    <source>
        <dbReference type="ARBA" id="ARBA00022989"/>
    </source>
</evidence>
<dbReference type="InterPro" id="IPR049326">
    <property type="entry name" value="Rhodopsin_dom_fungi"/>
</dbReference>